<dbReference type="InParanoid" id="A0A5C3P9Q6"/>
<keyword evidence="2" id="KW-1185">Reference proteome</keyword>
<evidence type="ECO:0000313" key="1">
    <source>
        <dbReference type="EMBL" id="TFK86404.1"/>
    </source>
</evidence>
<dbReference type="AlphaFoldDB" id="A0A5C3P9Q6"/>
<proteinExistence type="predicted"/>
<dbReference type="Proteomes" id="UP000308197">
    <property type="component" value="Unassembled WGS sequence"/>
</dbReference>
<reference evidence="1 2" key="1">
    <citation type="journal article" date="2019" name="Nat. Ecol. Evol.">
        <title>Megaphylogeny resolves global patterns of mushroom evolution.</title>
        <authorList>
            <person name="Varga T."/>
            <person name="Krizsan K."/>
            <person name="Foldi C."/>
            <person name="Dima B."/>
            <person name="Sanchez-Garcia M."/>
            <person name="Sanchez-Ramirez S."/>
            <person name="Szollosi G.J."/>
            <person name="Szarkandi J.G."/>
            <person name="Papp V."/>
            <person name="Albert L."/>
            <person name="Andreopoulos W."/>
            <person name="Angelini C."/>
            <person name="Antonin V."/>
            <person name="Barry K.W."/>
            <person name="Bougher N.L."/>
            <person name="Buchanan P."/>
            <person name="Buyck B."/>
            <person name="Bense V."/>
            <person name="Catcheside P."/>
            <person name="Chovatia M."/>
            <person name="Cooper J."/>
            <person name="Damon W."/>
            <person name="Desjardin D."/>
            <person name="Finy P."/>
            <person name="Geml J."/>
            <person name="Haridas S."/>
            <person name="Hughes K."/>
            <person name="Justo A."/>
            <person name="Karasinski D."/>
            <person name="Kautmanova I."/>
            <person name="Kiss B."/>
            <person name="Kocsube S."/>
            <person name="Kotiranta H."/>
            <person name="LaButti K.M."/>
            <person name="Lechner B.E."/>
            <person name="Liimatainen K."/>
            <person name="Lipzen A."/>
            <person name="Lukacs Z."/>
            <person name="Mihaltcheva S."/>
            <person name="Morgado L.N."/>
            <person name="Niskanen T."/>
            <person name="Noordeloos M.E."/>
            <person name="Ohm R.A."/>
            <person name="Ortiz-Santana B."/>
            <person name="Ovrebo C."/>
            <person name="Racz N."/>
            <person name="Riley R."/>
            <person name="Savchenko A."/>
            <person name="Shiryaev A."/>
            <person name="Soop K."/>
            <person name="Spirin V."/>
            <person name="Szebenyi C."/>
            <person name="Tomsovsky M."/>
            <person name="Tulloss R.E."/>
            <person name="Uehling J."/>
            <person name="Grigoriev I.V."/>
            <person name="Vagvolgyi C."/>
            <person name="Papp T."/>
            <person name="Martin F.M."/>
            <person name="Miettinen O."/>
            <person name="Hibbett D.S."/>
            <person name="Nagy L.G."/>
        </authorList>
    </citation>
    <scope>NUCLEOTIDE SEQUENCE [LARGE SCALE GENOMIC DNA]</scope>
    <source>
        <strain evidence="1 2">HHB13444</strain>
    </source>
</reference>
<dbReference type="STRING" id="1314778.A0A5C3P9Q6"/>
<protein>
    <submittedName>
        <fullName evidence="1">Uncharacterized protein</fullName>
    </submittedName>
</protein>
<evidence type="ECO:0000313" key="2">
    <source>
        <dbReference type="Proteomes" id="UP000308197"/>
    </source>
</evidence>
<dbReference type="EMBL" id="ML211201">
    <property type="protein sequence ID" value="TFK86404.1"/>
    <property type="molecule type" value="Genomic_DNA"/>
</dbReference>
<gene>
    <name evidence="1" type="ORF">K466DRAFT_459926</name>
</gene>
<feature type="non-terminal residue" evidence="1">
    <location>
        <position position="74"/>
    </location>
</feature>
<organism evidence="1 2">
    <name type="scientific">Polyporus arcularius HHB13444</name>
    <dbReference type="NCBI Taxonomy" id="1314778"/>
    <lineage>
        <taxon>Eukaryota</taxon>
        <taxon>Fungi</taxon>
        <taxon>Dikarya</taxon>
        <taxon>Basidiomycota</taxon>
        <taxon>Agaricomycotina</taxon>
        <taxon>Agaricomycetes</taxon>
        <taxon>Polyporales</taxon>
        <taxon>Polyporaceae</taxon>
        <taxon>Polyporus</taxon>
    </lineage>
</organism>
<feature type="non-terminal residue" evidence="1">
    <location>
        <position position="1"/>
    </location>
</feature>
<name>A0A5C3P9Q6_9APHY</name>
<accession>A0A5C3P9Q6</accession>
<sequence>TGLGQREARERFQRSPETVSHVFNHVLDMLVSPRFYRRYIKLPRHDDIPPEVQKNPRFYPYFESVRGAIDCTHI</sequence>